<dbReference type="PANTHER" id="PTHR45737:SF6">
    <property type="entry name" value="VON WILLEBRAND FACTOR A DOMAIN-CONTAINING PROTEIN 5A"/>
    <property type="match status" value="1"/>
</dbReference>
<evidence type="ECO:0000256" key="1">
    <source>
        <dbReference type="SAM" id="MobiDB-lite"/>
    </source>
</evidence>
<dbReference type="Pfam" id="PF13768">
    <property type="entry name" value="VWA_3"/>
    <property type="match status" value="1"/>
</dbReference>
<evidence type="ECO:0000256" key="2">
    <source>
        <dbReference type="SAM" id="SignalP"/>
    </source>
</evidence>
<dbReference type="SUPFAM" id="SSF53300">
    <property type="entry name" value="vWA-like"/>
    <property type="match status" value="1"/>
</dbReference>
<evidence type="ECO:0000259" key="3">
    <source>
        <dbReference type="PROSITE" id="PS50234"/>
    </source>
</evidence>
<dbReference type="CDD" id="cd00198">
    <property type="entry name" value="vWFA"/>
    <property type="match status" value="1"/>
</dbReference>
<dbReference type="SMART" id="SM00609">
    <property type="entry name" value="VIT"/>
    <property type="match status" value="1"/>
</dbReference>
<dbReference type="eggNOG" id="COG2304">
    <property type="taxonomic scope" value="Bacteria"/>
</dbReference>
<feature type="domain" description="VIT" evidence="4">
    <location>
        <begin position="80"/>
        <end position="208"/>
    </location>
</feature>
<dbReference type="Proteomes" id="UP000005801">
    <property type="component" value="Unassembled WGS sequence"/>
</dbReference>
<protein>
    <recommendedName>
        <fullName evidence="7">VIT domain-containing protein</fullName>
    </recommendedName>
</protein>
<name>A6G4A2_9BACT</name>
<dbReference type="OrthoDB" id="266279at2"/>
<reference evidence="5 6" key="1">
    <citation type="submission" date="2007-06" db="EMBL/GenBank/DDBJ databases">
        <authorList>
            <person name="Shimkets L."/>
            <person name="Ferriera S."/>
            <person name="Johnson J."/>
            <person name="Kravitz S."/>
            <person name="Beeson K."/>
            <person name="Sutton G."/>
            <person name="Rogers Y.-H."/>
            <person name="Friedman R."/>
            <person name="Frazier M."/>
            <person name="Venter J.C."/>
        </authorList>
    </citation>
    <scope>NUCLEOTIDE SEQUENCE [LARGE SCALE GENOMIC DNA]</scope>
    <source>
        <strain evidence="5 6">SIR-1</strain>
    </source>
</reference>
<dbReference type="AlphaFoldDB" id="A6G4A2"/>
<evidence type="ECO:0000259" key="4">
    <source>
        <dbReference type="PROSITE" id="PS51468"/>
    </source>
</evidence>
<feature type="chain" id="PRO_5002697501" description="VIT domain-containing protein" evidence="2">
    <location>
        <begin position="32"/>
        <end position="887"/>
    </location>
</feature>
<evidence type="ECO:0000313" key="6">
    <source>
        <dbReference type="Proteomes" id="UP000005801"/>
    </source>
</evidence>
<dbReference type="STRING" id="391625.PPSIR1_03718"/>
<feature type="signal peptide" evidence="2">
    <location>
        <begin position="1"/>
        <end position="31"/>
    </location>
</feature>
<dbReference type="Pfam" id="PF08487">
    <property type="entry name" value="VIT"/>
    <property type="match status" value="1"/>
</dbReference>
<gene>
    <name evidence="5" type="ORF">PPSIR1_03718</name>
</gene>
<dbReference type="InterPro" id="IPR002035">
    <property type="entry name" value="VWF_A"/>
</dbReference>
<dbReference type="InterPro" id="IPR036465">
    <property type="entry name" value="vWFA_dom_sf"/>
</dbReference>
<keyword evidence="6" id="KW-1185">Reference proteome</keyword>
<comment type="caution">
    <text evidence="5">The sequence shown here is derived from an EMBL/GenBank/DDBJ whole genome shotgun (WGS) entry which is preliminary data.</text>
</comment>
<evidence type="ECO:0008006" key="7">
    <source>
        <dbReference type="Google" id="ProtNLM"/>
    </source>
</evidence>
<dbReference type="PANTHER" id="PTHR45737">
    <property type="entry name" value="VON WILLEBRAND FACTOR A DOMAIN-CONTAINING PROTEIN 5A"/>
    <property type="match status" value="1"/>
</dbReference>
<keyword evidence="2" id="KW-0732">Signal</keyword>
<dbReference type="Gene3D" id="3.40.50.410">
    <property type="entry name" value="von Willebrand factor, type A domain"/>
    <property type="match status" value="1"/>
</dbReference>
<dbReference type="PROSITE" id="PS51468">
    <property type="entry name" value="VIT"/>
    <property type="match status" value="1"/>
</dbReference>
<dbReference type="EMBL" id="ABCS01000021">
    <property type="protein sequence ID" value="EDM79214.1"/>
    <property type="molecule type" value="Genomic_DNA"/>
</dbReference>
<dbReference type="PROSITE" id="PS51257">
    <property type="entry name" value="PROKAR_LIPOPROTEIN"/>
    <property type="match status" value="1"/>
</dbReference>
<accession>A6G4A2</accession>
<dbReference type="RefSeq" id="WP_006971551.1">
    <property type="nucleotide sequence ID" value="NZ_ABCS01000021.1"/>
</dbReference>
<sequence length="887" mass="95226">MKTSPLTLSSLLSLALLAGASACVTQAPASAATREAANHPGAGVESGAETARWLYAMESGGVPLGAGSLEVRTAELDASPDTIAVGQDAGADYLALRTLSVDAQVVGSMARYEVEHIFENPGDATLEGTFRFPLPHGAIVTGLAMEIDGQMMDGEILERSKAREIYEEIVDSMRDPALLEWEAGQTFKLRVFPIAPGEKKRVVMRYMAPLVPDAAASSGFAVQVPTARPAMQDAIERVVVRVDGEQRFAEDRRTATDNLRIGLDDAPVPAVVQELDADAGQRYLAARLELDWSQIPAPAADTKTARRTVIVVDSSRSALESWPLAREAVSAVLASLDEGAPFMVLSADLEARSYAGERGAEAIAAAGFARNGVAERTAALTHLELLEPDGASDLGATLDAVEALLAQAPAKDGTLDQVIYIGDGTPTWGQTEAPVLATRARAALGDAPLYALSLGKRDSRDVLEAMSGATGGRTLRPRTLDQVRSFTSFLERAPQLRRLAGVQVAVPGLEGNAAFELDLGVETDADDDESDDNDGTRVELPTLLTPINTTWYEGERPVVHLRLAADAPLPEQVEVQGTLAGGQTITRSLQLGEVRDVPGVRQQWIAEMLRHVSDKPTAVALSVEHQVLSKHTALLVLESEEAYERYAIERRAKKAREAAAKAANGQDPQITGRDLDGDGSAPYLGPGDLQPGDPEVHIPAPRDARSVDILFPDGHVQSARWEEELGQWTVRFLVDDDVEPGIYQVLARVTHGDGRVELLELEYTVDVEAPTMRLELRQRSDGAYDLLAIQELTDADAAREAIEGVDAGAPASTLDARRVEVLMPDGQTLTLRPGTEGRFIRRWEPRADARLSFPMDVTAVVADRALNSRRVELVIDAVSETAGRSER</sequence>
<evidence type="ECO:0000313" key="5">
    <source>
        <dbReference type="EMBL" id="EDM79214.1"/>
    </source>
</evidence>
<organism evidence="5 6">
    <name type="scientific">Plesiocystis pacifica SIR-1</name>
    <dbReference type="NCBI Taxonomy" id="391625"/>
    <lineage>
        <taxon>Bacteria</taxon>
        <taxon>Pseudomonadati</taxon>
        <taxon>Myxococcota</taxon>
        <taxon>Polyangia</taxon>
        <taxon>Nannocystales</taxon>
        <taxon>Nannocystaceae</taxon>
        <taxon>Plesiocystis</taxon>
    </lineage>
</organism>
<feature type="region of interest" description="Disordered" evidence="1">
    <location>
        <begin position="659"/>
        <end position="700"/>
    </location>
</feature>
<dbReference type="InterPro" id="IPR013694">
    <property type="entry name" value="VIT"/>
</dbReference>
<proteinExistence type="predicted"/>
<feature type="domain" description="VWFA" evidence="3">
    <location>
        <begin position="307"/>
        <end position="499"/>
    </location>
</feature>
<dbReference type="PROSITE" id="PS50234">
    <property type="entry name" value="VWFA"/>
    <property type="match status" value="1"/>
</dbReference>